<dbReference type="InterPro" id="IPR029021">
    <property type="entry name" value="Prot-tyrosine_phosphatase-like"/>
</dbReference>
<keyword evidence="7" id="KW-1185">Reference proteome</keyword>
<accession>A0ABY6LMX7</accession>
<dbReference type="Gene3D" id="3.90.190.10">
    <property type="entry name" value="Protein tyrosine phosphatase superfamily"/>
    <property type="match status" value="1"/>
</dbReference>
<dbReference type="SUPFAM" id="SSF52799">
    <property type="entry name" value="(Phosphotyrosine protein) phosphatases II"/>
    <property type="match status" value="1"/>
</dbReference>
<comment type="catalytic activity">
    <reaction evidence="4">
        <text>O-phospho-L-seryl-[protein] + H2O = L-seryl-[protein] + phosphate</text>
        <dbReference type="Rhea" id="RHEA:20629"/>
        <dbReference type="Rhea" id="RHEA-COMP:9863"/>
        <dbReference type="Rhea" id="RHEA-COMP:11604"/>
        <dbReference type="ChEBI" id="CHEBI:15377"/>
        <dbReference type="ChEBI" id="CHEBI:29999"/>
        <dbReference type="ChEBI" id="CHEBI:43474"/>
        <dbReference type="ChEBI" id="CHEBI:83421"/>
        <dbReference type="EC" id="3.1.3.16"/>
    </reaction>
</comment>
<comment type="similarity">
    <text evidence="1">Belongs to the protein-tyrosine phosphatase family. Non-receptor class dual specificity subfamily.</text>
</comment>
<dbReference type="PANTHER" id="PTHR45948:SF2">
    <property type="entry name" value="DUAL SPECIFICITY PROTEIN PHOSPHATASE"/>
    <property type="match status" value="1"/>
</dbReference>
<gene>
    <name evidence="6" type="ORF">LAZ67_20000340</name>
</gene>
<comment type="catalytic activity">
    <reaction evidence="5">
        <text>O-phospho-L-threonyl-[protein] + H2O = L-threonyl-[protein] + phosphate</text>
        <dbReference type="Rhea" id="RHEA:47004"/>
        <dbReference type="Rhea" id="RHEA-COMP:11060"/>
        <dbReference type="Rhea" id="RHEA-COMP:11605"/>
        <dbReference type="ChEBI" id="CHEBI:15377"/>
        <dbReference type="ChEBI" id="CHEBI:30013"/>
        <dbReference type="ChEBI" id="CHEBI:43474"/>
        <dbReference type="ChEBI" id="CHEBI:61977"/>
        <dbReference type="EC" id="3.1.3.16"/>
    </reaction>
</comment>
<organism evidence="6 7">
    <name type="scientific">Cordylochernes scorpioides</name>
    <dbReference type="NCBI Taxonomy" id="51811"/>
    <lineage>
        <taxon>Eukaryota</taxon>
        <taxon>Metazoa</taxon>
        <taxon>Ecdysozoa</taxon>
        <taxon>Arthropoda</taxon>
        <taxon>Chelicerata</taxon>
        <taxon>Arachnida</taxon>
        <taxon>Pseudoscorpiones</taxon>
        <taxon>Cheliferoidea</taxon>
        <taxon>Chernetidae</taxon>
        <taxon>Cordylochernes</taxon>
    </lineage>
</organism>
<evidence type="ECO:0000256" key="3">
    <source>
        <dbReference type="ARBA" id="ARBA00022912"/>
    </source>
</evidence>
<dbReference type="Proteomes" id="UP001235939">
    <property type="component" value="Chromosome 20"/>
</dbReference>
<sequence>MSTQEHLTRICPYKCARTALVLALSEEVKHIGRNKRTMEEILRSTHYRKLTPVKKVCCESEVTGVYVQDKEYLCIQVPDSPDSNMLQYFAQSNDFIHRARINGGTVLIHW</sequence>
<name>A0ABY6LMX7_9ARAC</name>
<evidence type="ECO:0000256" key="1">
    <source>
        <dbReference type="ARBA" id="ARBA00008601"/>
    </source>
</evidence>
<evidence type="ECO:0000313" key="7">
    <source>
        <dbReference type="Proteomes" id="UP001235939"/>
    </source>
</evidence>
<dbReference type="EMBL" id="CP092882">
    <property type="protein sequence ID" value="UYV81208.1"/>
    <property type="molecule type" value="Genomic_DNA"/>
</dbReference>
<keyword evidence="3" id="KW-0904">Protein phosphatase</keyword>
<reference evidence="6 7" key="1">
    <citation type="submission" date="2022-01" db="EMBL/GenBank/DDBJ databases">
        <title>A chromosomal length assembly of Cordylochernes scorpioides.</title>
        <authorList>
            <person name="Zeh D."/>
            <person name="Zeh J."/>
        </authorList>
    </citation>
    <scope>NUCLEOTIDE SEQUENCE [LARGE SCALE GENOMIC DNA]</scope>
    <source>
        <strain evidence="6">IN4F17</strain>
        <tissue evidence="6">Whole Body</tissue>
    </source>
</reference>
<dbReference type="PANTHER" id="PTHR45948">
    <property type="entry name" value="DUAL SPECIFICITY PROTEIN PHOSPHATASE DDB_G0269404-RELATED"/>
    <property type="match status" value="1"/>
</dbReference>
<keyword evidence="2" id="KW-0378">Hydrolase</keyword>
<protein>
    <submittedName>
        <fullName evidence="6">DUSP22</fullName>
    </submittedName>
</protein>
<proteinExistence type="inferred from homology"/>
<evidence type="ECO:0000256" key="5">
    <source>
        <dbReference type="ARBA" id="ARBA00048336"/>
    </source>
</evidence>
<evidence type="ECO:0000256" key="2">
    <source>
        <dbReference type="ARBA" id="ARBA00022801"/>
    </source>
</evidence>
<evidence type="ECO:0000256" key="4">
    <source>
        <dbReference type="ARBA" id="ARBA00047761"/>
    </source>
</evidence>
<evidence type="ECO:0000313" key="6">
    <source>
        <dbReference type="EMBL" id="UYV81208.1"/>
    </source>
</evidence>